<dbReference type="Proteomes" id="UP000594975">
    <property type="component" value="Chromosome"/>
</dbReference>
<keyword evidence="4" id="KW-1185">Reference proteome</keyword>
<feature type="transmembrane region" description="Helical" evidence="1">
    <location>
        <begin position="170"/>
        <end position="190"/>
    </location>
</feature>
<keyword evidence="1" id="KW-0472">Membrane</keyword>
<dbReference type="GeneID" id="61263800"/>
<accession>A0A199NSH0</accession>
<dbReference type="Proteomes" id="UP000053171">
    <property type="component" value="Unassembled WGS sequence"/>
</dbReference>
<evidence type="ECO:0000313" key="4">
    <source>
        <dbReference type="Proteomes" id="UP000053171"/>
    </source>
</evidence>
<reference evidence="2 4" key="3">
    <citation type="submission" date="2016-06" db="EMBL/GenBank/DDBJ databases">
        <title>Identification of putative biosynthetic pathways for the production of bioactive secondary metabolites by the marine actinomycete Kocuria kristinae RUTW2-3.</title>
        <authorList>
            <person name="Waterworth S.C."/>
            <person name="Walmsley T.A."/>
            <person name="Matongo T."/>
            <person name="Davies-Coleman M.T."/>
            <person name="Dorrington R.A."/>
        </authorList>
    </citation>
    <scope>NUCLEOTIDE SEQUENCE [LARGE SCALE GENOMIC DNA]</scope>
    <source>
        <strain evidence="4">RuSp02-3</strain>
        <strain evidence="2">RUTW2-3</strain>
    </source>
</reference>
<organism evidence="2 4">
    <name type="scientific">Rothia kristinae</name>
    <dbReference type="NCBI Taxonomy" id="37923"/>
    <lineage>
        <taxon>Bacteria</taxon>
        <taxon>Bacillati</taxon>
        <taxon>Actinomycetota</taxon>
        <taxon>Actinomycetes</taxon>
        <taxon>Micrococcales</taxon>
        <taxon>Micrococcaceae</taxon>
        <taxon>Rothia</taxon>
    </lineage>
</organism>
<dbReference type="KEGG" id="rkr:I6G21_10360"/>
<dbReference type="AlphaFoldDB" id="A0A199NSH0"/>
<feature type="transmembrane region" description="Helical" evidence="1">
    <location>
        <begin position="32"/>
        <end position="51"/>
    </location>
</feature>
<evidence type="ECO:0000313" key="2">
    <source>
        <dbReference type="EMBL" id="OAX51553.1"/>
    </source>
</evidence>
<reference evidence="3 5" key="4">
    <citation type="submission" date="2020-12" db="EMBL/GenBank/DDBJ databases">
        <title>FDA dAtabase for Regulatory Grade micrObial Sequences (FDA-ARGOS): Supporting development and validation of Infectious Disease Dx tests.</title>
        <authorList>
            <person name="Sproer C."/>
            <person name="Gronow S."/>
            <person name="Severitt S."/>
            <person name="Schroder I."/>
            <person name="Tallon L."/>
            <person name="Sadzewicz L."/>
            <person name="Zhao X."/>
            <person name="Boylan J."/>
            <person name="Ott S."/>
            <person name="Bowen H."/>
            <person name="Vavikolanu K."/>
            <person name="Mehta A."/>
            <person name="Aluvathingal J."/>
            <person name="Nadendla S."/>
            <person name="Lowell S."/>
            <person name="Myers T."/>
            <person name="Yan Y."/>
            <person name="Sichtig H."/>
        </authorList>
    </citation>
    <scope>NUCLEOTIDE SEQUENCE [LARGE SCALE GENOMIC DNA]</scope>
    <source>
        <strain evidence="3 5">FDAARGOS_864</strain>
    </source>
</reference>
<dbReference type="EMBL" id="LJBJ02000016">
    <property type="protein sequence ID" value="OAX51553.1"/>
    <property type="molecule type" value="Genomic_DNA"/>
</dbReference>
<feature type="transmembrane region" description="Helical" evidence="1">
    <location>
        <begin position="130"/>
        <end position="150"/>
    </location>
</feature>
<dbReference type="RefSeq" id="WP_064725617.1">
    <property type="nucleotide sequence ID" value="NZ_CP065738.1"/>
</dbReference>
<reference evidence="4" key="1">
    <citation type="submission" date="2016-04" db="EMBL/GenBank/DDBJ databases">
        <authorList>
            <person name="Waterworth S."/>
            <person name="Matcher G."/>
        </authorList>
    </citation>
    <scope>NUCLEOTIDE SEQUENCE [LARGE SCALE GENOMIC DNA]</scope>
    <source>
        <strain evidence="4">RuSp02-3</strain>
    </source>
</reference>
<sequence>MTFIALVLSLTAAFIGAVTCLRVPLASTRRRMAWAAVLLALLVVCAVLLLADPGTLAGQAPSLGAVEVLLLVLGCAGAAVPGGSVVSAAVLGLAHRTTIPDGSAGPSEPQDPERDPVLRGGQWIGLLERAAVFAALLLGWPAGLGVIAAIKGLGRLGQLRGGAGAERFIVGTFASVLWAAAWAGLAWLAVRGAAHGALGFTS</sequence>
<name>A0A199NSH0_9MICC</name>
<keyword evidence="1" id="KW-0812">Transmembrane</keyword>
<keyword evidence="1" id="KW-1133">Transmembrane helix</keyword>
<feature type="transmembrane region" description="Helical" evidence="1">
    <location>
        <begin position="63"/>
        <end position="91"/>
    </location>
</feature>
<reference evidence="2" key="2">
    <citation type="submission" date="2016-04" db="EMBL/GenBank/DDBJ databases">
        <authorList>
            <person name="Evans L.H."/>
            <person name="Alamgir A."/>
            <person name="Owens N."/>
            <person name="Weber N.D."/>
            <person name="Virtaneva K."/>
            <person name="Barbian K."/>
            <person name="Babar A."/>
            <person name="Rosenke K."/>
        </authorList>
    </citation>
    <scope>NUCLEOTIDE SEQUENCE [LARGE SCALE GENOMIC DNA]</scope>
    <source>
        <strain evidence="2">RUTW2-3</strain>
    </source>
</reference>
<proteinExistence type="predicted"/>
<evidence type="ECO:0000313" key="3">
    <source>
        <dbReference type="EMBL" id="QPT53624.1"/>
    </source>
</evidence>
<evidence type="ECO:0000313" key="5">
    <source>
        <dbReference type="Proteomes" id="UP000594975"/>
    </source>
</evidence>
<protein>
    <submittedName>
        <fullName evidence="2">Uncharacterized protein</fullName>
    </submittedName>
</protein>
<gene>
    <name evidence="2" type="ORF">AN277_0208175</name>
    <name evidence="3" type="ORF">I6G21_10360</name>
</gene>
<dbReference type="EMBL" id="CP065738">
    <property type="protein sequence ID" value="QPT53624.1"/>
    <property type="molecule type" value="Genomic_DNA"/>
</dbReference>
<evidence type="ECO:0000256" key="1">
    <source>
        <dbReference type="SAM" id="Phobius"/>
    </source>
</evidence>